<dbReference type="Pfam" id="PF00665">
    <property type="entry name" value="rve"/>
    <property type="match status" value="1"/>
</dbReference>
<comment type="function">
    <text evidence="1">Involved in the transposition of the insertion sequence.</text>
</comment>
<dbReference type="InterPro" id="IPR001584">
    <property type="entry name" value="Integrase_cat-core"/>
</dbReference>
<organism evidence="3 4">
    <name type="scientific">Glycomyces harbinensis</name>
    <dbReference type="NCBI Taxonomy" id="58114"/>
    <lineage>
        <taxon>Bacteria</taxon>
        <taxon>Bacillati</taxon>
        <taxon>Actinomycetota</taxon>
        <taxon>Actinomycetes</taxon>
        <taxon>Glycomycetales</taxon>
        <taxon>Glycomycetaceae</taxon>
        <taxon>Glycomyces</taxon>
    </lineage>
</organism>
<dbReference type="PANTHER" id="PTHR46889">
    <property type="entry name" value="TRANSPOSASE INSF FOR INSERTION SEQUENCE IS3B-RELATED"/>
    <property type="match status" value="1"/>
</dbReference>
<name>A0A1G6QTW7_9ACTN</name>
<keyword evidence="4" id="KW-1185">Reference proteome</keyword>
<evidence type="ECO:0000313" key="4">
    <source>
        <dbReference type="Proteomes" id="UP000198949"/>
    </source>
</evidence>
<dbReference type="Pfam" id="PF13333">
    <property type="entry name" value="rve_2"/>
    <property type="match status" value="1"/>
</dbReference>
<gene>
    <name evidence="3" type="ORF">SAMN05216270_101108</name>
</gene>
<dbReference type="PANTHER" id="PTHR46889:SF4">
    <property type="entry name" value="TRANSPOSASE INSO FOR INSERTION SEQUENCE ELEMENT IS911B-RELATED"/>
    <property type="match status" value="1"/>
</dbReference>
<evidence type="ECO:0000313" key="3">
    <source>
        <dbReference type="EMBL" id="SDC95733.1"/>
    </source>
</evidence>
<dbReference type="InterPro" id="IPR050900">
    <property type="entry name" value="Transposase_IS3/IS150/IS904"/>
</dbReference>
<dbReference type="InterPro" id="IPR012337">
    <property type="entry name" value="RNaseH-like_sf"/>
</dbReference>
<dbReference type="SUPFAM" id="SSF53098">
    <property type="entry name" value="Ribonuclease H-like"/>
    <property type="match status" value="1"/>
</dbReference>
<dbReference type="InterPro" id="IPR036397">
    <property type="entry name" value="RNaseH_sf"/>
</dbReference>
<dbReference type="Proteomes" id="UP000198949">
    <property type="component" value="Unassembled WGS sequence"/>
</dbReference>
<dbReference type="InterPro" id="IPR048020">
    <property type="entry name" value="Transpos_IS3"/>
</dbReference>
<evidence type="ECO:0000259" key="2">
    <source>
        <dbReference type="PROSITE" id="PS50994"/>
    </source>
</evidence>
<sequence length="272" mass="30350">MCRLLGVARSTFYYWKNRAETATEVRRRDLAGQIGRVFADSRKTYGCRRVCAQLNREGVACSVGLVADLMRELGLEAVQPRAWKKTTVPGEVAEEVPDRIERDFTAEVPGRAAVGDITYLKTGEGWLYLATVIDLHTRMVIGWQSADHMRTSLIIDALAAAKDAGYLEESAVFHSDRGTQYTSAAFAAWCTTNGIDRSMGRTGVCWDNAAAESFFASLKNECYHQRSFATRAEARLAVADYIEVFYNRQRLHSTLGYKTPAEALAEYFTRAA</sequence>
<dbReference type="STRING" id="58114.SAMN05216270_101108"/>
<dbReference type="GO" id="GO:0003676">
    <property type="term" value="F:nucleic acid binding"/>
    <property type="evidence" value="ECO:0007669"/>
    <property type="project" value="InterPro"/>
</dbReference>
<accession>A0A1G6QTW7</accession>
<protein>
    <submittedName>
        <fullName evidence="3">Transposase InsO and inactivated derivatives</fullName>
    </submittedName>
</protein>
<evidence type="ECO:0000256" key="1">
    <source>
        <dbReference type="ARBA" id="ARBA00002286"/>
    </source>
</evidence>
<proteinExistence type="predicted"/>
<dbReference type="PROSITE" id="PS50994">
    <property type="entry name" value="INTEGRASE"/>
    <property type="match status" value="1"/>
</dbReference>
<dbReference type="NCBIfam" id="NF033516">
    <property type="entry name" value="transpos_IS3"/>
    <property type="match status" value="1"/>
</dbReference>
<feature type="domain" description="Integrase catalytic" evidence="2">
    <location>
        <begin position="105"/>
        <end position="268"/>
    </location>
</feature>
<dbReference type="Gene3D" id="3.30.420.10">
    <property type="entry name" value="Ribonuclease H-like superfamily/Ribonuclease H"/>
    <property type="match status" value="1"/>
</dbReference>
<reference evidence="4" key="1">
    <citation type="submission" date="2016-10" db="EMBL/GenBank/DDBJ databases">
        <authorList>
            <person name="Varghese N."/>
            <person name="Submissions S."/>
        </authorList>
    </citation>
    <scope>NUCLEOTIDE SEQUENCE [LARGE SCALE GENOMIC DNA]</scope>
    <source>
        <strain evidence="4">CGMCC 4.3516</strain>
    </source>
</reference>
<dbReference type="EMBL" id="FNAD01000001">
    <property type="protein sequence ID" value="SDC95733.1"/>
    <property type="molecule type" value="Genomic_DNA"/>
</dbReference>
<dbReference type="Pfam" id="PF13276">
    <property type="entry name" value="HTH_21"/>
    <property type="match status" value="1"/>
</dbReference>
<dbReference type="AlphaFoldDB" id="A0A1G6QTW7"/>
<dbReference type="GO" id="GO:0015074">
    <property type="term" value="P:DNA integration"/>
    <property type="evidence" value="ECO:0007669"/>
    <property type="project" value="InterPro"/>
</dbReference>
<dbReference type="InterPro" id="IPR025948">
    <property type="entry name" value="HTH-like_dom"/>
</dbReference>